<dbReference type="PRINTS" id="PR00792">
    <property type="entry name" value="PEPSIN"/>
</dbReference>
<dbReference type="InterPro" id="IPR001461">
    <property type="entry name" value="Aspartic_peptidase_A1"/>
</dbReference>
<dbReference type="AlphaFoldDB" id="A0AAV9IKX6"/>
<evidence type="ECO:0000313" key="5">
    <source>
        <dbReference type="EMBL" id="KAK4527942.1"/>
    </source>
</evidence>
<protein>
    <recommendedName>
        <fullName evidence="4">Peptidase A1 domain-containing protein</fullName>
    </recommendedName>
</protein>
<feature type="active site" evidence="2">
    <location>
        <position position="88"/>
    </location>
</feature>
<dbReference type="InterPro" id="IPR034164">
    <property type="entry name" value="Pepsin-like_dom"/>
</dbReference>
<dbReference type="InterPro" id="IPR033121">
    <property type="entry name" value="PEPTIDASE_A1"/>
</dbReference>
<gene>
    <name evidence="5" type="ORF">GAYE_SCF46G5875</name>
</gene>
<comment type="caution">
    <text evidence="5">The sequence shown here is derived from an EMBL/GenBank/DDBJ whole genome shotgun (WGS) entry which is preliminary data.</text>
</comment>
<evidence type="ECO:0000259" key="4">
    <source>
        <dbReference type="PROSITE" id="PS51767"/>
    </source>
</evidence>
<dbReference type="GO" id="GO:0006508">
    <property type="term" value="P:proteolysis"/>
    <property type="evidence" value="ECO:0007669"/>
    <property type="project" value="InterPro"/>
</dbReference>
<dbReference type="InterPro" id="IPR021109">
    <property type="entry name" value="Peptidase_aspartic_dom_sf"/>
</dbReference>
<dbReference type="SUPFAM" id="SSF50630">
    <property type="entry name" value="Acid proteases"/>
    <property type="match status" value="1"/>
</dbReference>
<feature type="active site" evidence="2">
    <location>
        <position position="299"/>
    </location>
</feature>
<evidence type="ECO:0000313" key="6">
    <source>
        <dbReference type="Proteomes" id="UP001300502"/>
    </source>
</evidence>
<dbReference type="CDD" id="cd05471">
    <property type="entry name" value="pepsin_like"/>
    <property type="match status" value="1"/>
</dbReference>
<organism evidence="5 6">
    <name type="scientific">Galdieria yellowstonensis</name>
    <dbReference type="NCBI Taxonomy" id="3028027"/>
    <lineage>
        <taxon>Eukaryota</taxon>
        <taxon>Rhodophyta</taxon>
        <taxon>Bangiophyceae</taxon>
        <taxon>Galdieriales</taxon>
        <taxon>Galdieriaceae</taxon>
        <taxon>Galdieria</taxon>
    </lineage>
</organism>
<feature type="domain" description="Peptidase A1" evidence="4">
    <location>
        <begin position="72"/>
        <end position="430"/>
    </location>
</feature>
<sequence>MAMLVFYLLAFFLLVSTTCSSPAVLLKMEKKAAPYVIGGESGLAALRMAEYQRTPERNNITLKGNIPVLGVYYVNLTIGGQTIAVQVDTGSSNLAVPLHGCRNCHSYAYYSVTKSKHGKYLSCLSSACNCSSSSCYHCPSSGRYCSAQLPAACGFHIRYGSGAIEGPVVEDFINLGGLRAYLAFGGMLNSTPQFEPSPVSGIMGMAYKNLACSPNTFEPVFDALVNQANISNIFSLCLNRSGGRLTLGGIDPSINATDITYVPLNLANPPTYYRVNLGGSIVVNTSKLALPEFDVGIVDSGTTLLVLTPNSFKTLKNYMETNYCHIRGLCDLHSWWTSNQTGLNPCTKANASELKALPNITITVGGGVNITLTSEDYMYPYTHHGESYHCLGIMSSKGLSSLGLQAILGDVVIRKHVVVFDRAHERIGFAPSLRHCM</sequence>
<dbReference type="GO" id="GO:0004190">
    <property type="term" value="F:aspartic-type endopeptidase activity"/>
    <property type="evidence" value="ECO:0007669"/>
    <property type="project" value="InterPro"/>
</dbReference>
<comment type="similarity">
    <text evidence="1">Belongs to the peptidase A1 family.</text>
</comment>
<dbReference type="PROSITE" id="PS51767">
    <property type="entry name" value="PEPTIDASE_A1"/>
    <property type="match status" value="1"/>
</dbReference>
<dbReference type="EMBL" id="JANCYU010000057">
    <property type="protein sequence ID" value="KAK4527942.1"/>
    <property type="molecule type" value="Genomic_DNA"/>
</dbReference>
<dbReference type="Proteomes" id="UP001300502">
    <property type="component" value="Unassembled WGS sequence"/>
</dbReference>
<dbReference type="Gene3D" id="2.40.70.10">
    <property type="entry name" value="Acid Proteases"/>
    <property type="match status" value="2"/>
</dbReference>
<name>A0AAV9IKX6_9RHOD</name>
<feature type="signal peptide" evidence="3">
    <location>
        <begin position="1"/>
        <end position="20"/>
    </location>
</feature>
<keyword evidence="3" id="KW-0732">Signal</keyword>
<dbReference type="PANTHER" id="PTHR47966:SF51">
    <property type="entry name" value="BETA-SITE APP-CLEAVING ENZYME, ISOFORM A-RELATED"/>
    <property type="match status" value="1"/>
</dbReference>
<accession>A0AAV9IKX6</accession>
<evidence type="ECO:0000256" key="2">
    <source>
        <dbReference type="PIRSR" id="PIRSR601461-1"/>
    </source>
</evidence>
<keyword evidence="6" id="KW-1185">Reference proteome</keyword>
<dbReference type="Pfam" id="PF00026">
    <property type="entry name" value="Asp"/>
    <property type="match status" value="1"/>
</dbReference>
<evidence type="ECO:0000256" key="3">
    <source>
        <dbReference type="SAM" id="SignalP"/>
    </source>
</evidence>
<reference evidence="5 6" key="1">
    <citation type="submission" date="2022-07" db="EMBL/GenBank/DDBJ databases">
        <title>Genome-wide signatures of adaptation to extreme environments.</title>
        <authorList>
            <person name="Cho C.H."/>
            <person name="Yoon H.S."/>
        </authorList>
    </citation>
    <scope>NUCLEOTIDE SEQUENCE [LARGE SCALE GENOMIC DNA]</scope>
    <source>
        <strain evidence="5 6">108.79 E11</strain>
    </source>
</reference>
<dbReference type="PANTHER" id="PTHR47966">
    <property type="entry name" value="BETA-SITE APP-CLEAVING ENZYME, ISOFORM A-RELATED"/>
    <property type="match status" value="1"/>
</dbReference>
<feature type="chain" id="PRO_5043373136" description="Peptidase A1 domain-containing protein" evidence="3">
    <location>
        <begin position="21"/>
        <end position="437"/>
    </location>
</feature>
<evidence type="ECO:0000256" key="1">
    <source>
        <dbReference type="ARBA" id="ARBA00007447"/>
    </source>
</evidence>
<proteinExistence type="inferred from homology"/>